<organism evidence="1 2">
    <name type="scientific">Oreochromis aureus</name>
    <name type="common">Israeli tilapia</name>
    <name type="synonym">Chromis aureus</name>
    <dbReference type="NCBI Taxonomy" id="47969"/>
    <lineage>
        <taxon>Eukaryota</taxon>
        <taxon>Metazoa</taxon>
        <taxon>Chordata</taxon>
        <taxon>Craniata</taxon>
        <taxon>Vertebrata</taxon>
        <taxon>Euteleostomi</taxon>
        <taxon>Actinopterygii</taxon>
        <taxon>Neopterygii</taxon>
        <taxon>Teleostei</taxon>
        <taxon>Neoteleostei</taxon>
        <taxon>Acanthomorphata</taxon>
        <taxon>Ovalentaria</taxon>
        <taxon>Cichlomorphae</taxon>
        <taxon>Cichliformes</taxon>
        <taxon>Cichlidae</taxon>
        <taxon>African cichlids</taxon>
        <taxon>Pseudocrenilabrinae</taxon>
        <taxon>Oreochromini</taxon>
        <taxon>Oreochromis</taxon>
    </lineage>
</organism>
<proteinExistence type="predicted"/>
<reference evidence="1" key="2">
    <citation type="submission" date="2025-09" db="UniProtKB">
        <authorList>
            <consortium name="Ensembl"/>
        </authorList>
    </citation>
    <scope>IDENTIFICATION</scope>
</reference>
<name>A0A668UNX4_OREAU</name>
<evidence type="ECO:0000313" key="2">
    <source>
        <dbReference type="Proteomes" id="UP000472276"/>
    </source>
</evidence>
<dbReference type="Proteomes" id="UP000472276">
    <property type="component" value="Unassembled WGS sequence"/>
</dbReference>
<dbReference type="AlphaFoldDB" id="A0A668UNX4"/>
<reference evidence="1" key="1">
    <citation type="submission" date="2025-08" db="UniProtKB">
        <authorList>
            <consortium name="Ensembl"/>
        </authorList>
    </citation>
    <scope>IDENTIFICATION</scope>
</reference>
<protein>
    <recommendedName>
        <fullName evidence="3">Reverse transcriptase domain-containing protein</fullName>
    </recommendedName>
</protein>
<evidence type="ECO:0000313" key="1">
    <source>
        <dbReference type="Ensembl" id="ENSOABP00000040449.1"/>
    </source>
</evidence>
<keyword evidence="2" id="KW-1185">Reference proteome</keyword>
<accession>A0A668UNX4</accession>
<dbReference type="Ensembl" id="ENSOABT00000041547.2">
    <property type="protein sequence ID" value="ENSOABP00000040449.1"/>
    <property type="gene ID" value="ENSOABG00000018412.2"/>
</dbReference>
<evidence type="ECO:0008006" key="3">
    <source>
        <dbReference type="Google" id="ProtNLM"/>
    </source>
</evidence>
<sequence>MDRIFRGSQVAEGFHLGGLRISSLLFLDDVVLLASSGDGLQLAFEQFAADFEAVGMGISTSKSRGGLGFSAQKPRLLWTWVGEIQRCCLLGAGVLGEGLGALGHGVLGQFTGQQEAHGGLDLRGGKP</sequence>